<dbReference type="PANTHER" id="PTHR43735">
    <property type="entry name" value="APOPTOSIS-INDUCING FACTOR 1"/>
    <property type="match status" value="1"/>
</dbReference>
<dbReference type="PANTHER" id="PTHR43735:SF5">
    <property type="entry name" value="FAD_NAD(P)-BINDING DOMAIN-CONTAINING PROTEIN"/>
    <property type="match status" value="1"/>
</dbReference>
<sequence length="461" mass="51033">MLSKAGLYARIAGYMFVIIGEELSYIFSKAAVRLRARLFGSIDPAQRDRTIVIVGASFAGHHVARLVAGQLSPQSRYRVVVIEPNSHFQFTWVLPRFCVVKGHEEKAFIPYGRYASSLPGVLEWIQDRVVSIDKTHVRLAKGLDPIQYDYLVLATGSGVKTGLPSRVNATEKSAGVELIRDVQRGIETAKTVVVVGGGAAGMEVATDAKDLYPDKNIILVHSRPAVMHRFGKRLQDEAMQALKRLGVEVILEDRVVDEDPAAKKVTLRSGREISCDYFVSPSLTPSSFSLALSEIWRCSSRPRHHQVNCTGQAPCSQVLASVSPNSISPNGYIKVKPTLQVADEELSHVYACGDVADTETPCPNARSALRQATTVARNVLRAVDGKEPKYEYRSHWADTFIKLTLGLDRSTTFMGDGHKDLMFRAKEKNITLMVKQTWARLGQTPYEDKYDGKEGEEVKLE</sequence>
<organism evidence="2 3">
    <name type="scientific">Conoideocrella luteorostrata</name>
    <dbReference type="NCBI Taxonomy" id="1105319"/>
    <lineage>
        <taxon>Eukaryota</taxon>
        <taxon>Fungi</taxon>
        <taxon>Dikarya</taxon>
        <taxon>Ascomycota</taxon>
        <taxon>Pezizomycotina</taxon>
        <taxon>Sordariomycetes</taxon>
        <taxon>Hypocreomycetidae</taxon>
        <taxon>Hypocreales</taxon>
        <taxon>Clavicipitaceae</taxon>
        <taxon>Conoideocrella</taxon>
    </lineage>
</organism>
<dbReference type="GO" id="GO:0050660">
    <property type="term" value="F:flavin adenine dinucleotide binding"/>
    <property type="evidence" value="ECO:0007669"/>
    <property type="project" value="TreeGrafter"/>
</dbReference>
<evidence type="ECO:0000259" key="1">
    <source>
        <dbReference type="Pfam" id="PF07992"/>
    </source>
</evidence>
<dbReference type="AlphaFoldDB" id="A0AAJ0G0N8"/>
<dbReference type="PRINTS" id="PR00368">
    <property type="entry name" value="FADPNR"/>
</dbReference>
<dbReference type="Gene3D" id="3.50.50.100">
    <property type="match status" value="2"/>
</dbReference>
<evidence type="ECO:0000313" key="3">
    <source>
        <dbReference type="Proteomes" id="UP001251528"/>
    </source>
</evidence>
<protein>
    <recommendedName>
        <fullName evidence="1">FAD/NAD(P)-binding domain-containing protein</fullName>
    </recommendedName>
</protein>
<name>A0AAJ0G0N8_9HYPO</name>
<accession>A0AAJ0G0N8</accession>
<proteinExistence type="predicted"/>
<dbReference type="Proteomes" id="UP001251528">
    <property type="component" value="Unassembled WGS sequence"/>
</dbReference>
<dbReference type="Pfam" id="PF07992">
    <property type="entry name" value="Pyr_redox_2"/>
    <property type="match status" value="1"/>
</dbReference>
<dbReference type="EMBL" id="JASWJB010000043">
    <property type="protein sequence ID" value="KAK2606244.1"/>
    <property type="molecule type" value="Genomic_DNA"/>
</dbReference>
<dbReference type="Gene3D" id="3.50.50.60">
    <property type="entry name" value="FAD/NAD(P)-binding domain"/>
    <property type="match status" value="1"/>
</dbReference>
<comment type="caution">
    <text evidence="2">The sequence shown here is derived from an EMBL/GenBank/DDBJ whole genome shotgun (WGS) entry which is preliminary data.</text>
</comment>
<feature type="domain" description="FAD/NAD(P)-binding" evidence="1">
    <location>
        <begin position="50"/>
        <end position="279"/>
    </location>
</feature>
<gene>
    <name evidence="2" type="ORF">QQS21_003292</name>
</gene>
<dbReference type="GO" id="GO:0005737">
    <property type="term" value="C:cytoplasm"/>
    <property type="evidence" value="ECO:0007669"/>
    <property type="project" value="TreeGrafter"/>
</dbReference>
<dbReference type="InterPro" id="IPR023753">
    <property type="entry name" value="FAD/NAD-binding_dom"/>
</dbReference>
<dbReference type="SUPFAM" id="SSF51905">
    <property type="entry name" value="FAD/NAD(P)-binding domain"/>
    <property type="match status" value="1"/>
</dbReference>
<dbReference type="InterPro" id="IPR036188">
    <property type="entry name" value="FAD/NAD-bd_sf"/>
</dbReference>
<evidence type="ECO:0000313" key="2">
    <source>
        <dbReference type="EMBL" id="KAK2606244.1"/>
    </source>
</evidence>
<keyword evidence="3" id="KW-1185">Reference proteome</keyword>
<reference evidence="2" key="1">
    <citation type="submission" date="2023-06" db="EMBL/GenBank/DDBJ databases">
        <title>Conoideocrella luteorostrata (Hypocreales: Clavicipitaceae), a potential biocontrol fungus for elongate hemlock scale in United States Christmas tree production areas.</title>
        <authorList>
            <person name="Barrett H."/>
            <person name="Lovett B."/>
            <person name="Macias A.M."/>
            <person name="Stajich J.E."/>
            <person name="Kasson M.T."/>
        </authorList>
    </citation>
    <scope>NUCLEOTIDE SEQUENCE</scope>
    <source>
        <strain evidence="2">ARSEF 14590</strain>
    </source>
</reference>
<dbReference type="GO" id="GO:0004174">
    <property type="term" value="F:electron-transferring-flavoprotein dehydrogenase activity"/>
    <property type="evidence" value="ECO:0007669"/>
    <property type="project" value="TreeGrafter"/>
</dbReference>